<keyword evidence="2" id="KW-1185">Reference proteome</keyword>
<dbReference type="Gene3D" id="2.60.120.260">
    <property type="entry name" value="Galactose-binding domain-like"/>
    <property type="match status" value="1"/>
</dbReference>
<sequence>MTVLFTNLVNNGDFETGSTLFWNAANVTVTNLSVKKTNFYSAILAGGAVDASLSQVVFATPGESYRLSLSAAKIGSLVNPQLNIFLYYYDATFSFLGTGLTTYLSAGTLPDAVNGT</sequence>
<comment type="caution">
    <text evidence="1">The sequence shown here is derived from an EMBL/GenBank/DDBJ whole genome shotgun (WGS) entry which is preliminary data.</text>
</comment>
<evidence type="ECO:0000313" key="2">
    <source>
        <dbReference type="Proteomes" id="UP000319219"/>
    </source>
</evidence>
<name>A0ABY3B398_9BACL</name>
<evidence type="ECO:0000313" key="1">
    <source>
        <dbReference type="EMBL" id="TQR97884.1"/>
    </source>
</evidence>
<organism evidence="1 2">
    <name type="scientific">Paenibacillus ottowii</name>
    <dbReference type="NCBI Taxonomy" id="2315729"/>
    <lineage>
        <taxon>Bacteria</taxon>
        <taxon>Bacillati</taxon>
        <taxon>Bacillota</taxon>
        <taxon>Bacilli</taxon>
        <taxon>Bacillales</taxon>
        <taxon>Paenibacillaceae</taxon>
        <taxon>Paenibacillus</taxon>
    </lineage>
</organism>
<protein>
    <submittedName>
        <fullName evidence="1">NTTRR-F1 domain</fullName>
    </submittedName>
</protein>
<dbReference type="SUPFAM" id="SSF49785">
    <property type="entry name" value="Galactose-binding domain-like"/>
    <property type="match status" value="1"/>
</dbReference>
<accession>A0ABY3B398</accession>
<dbReference type="InterPro" id="IPR008979">
    <property type="entry name" value="Galactose-bd-like_sf"/>
</dbReference>
<dbReference type="Proteomes" id="UP000319219">
    <property type="component" value="Unassembled WGS sequence"/>
</dbReference>
<reference evidence="1 2" key="1">
    <citation type="submission" date="2019-07" db="EMBL/GenBank/DDBJ databases">
        <title>Paenibacillus ottowii sp. nov. isolated from a fermentation system processing bovine manure.</title>
        <authorList>
            <person name="Velazquez L.F."/>
            <person name="Rajbanshi S."/>
            <person name="Guan S."/>
            <person name="Hinchee M."/>
            <person name="Welsh A."/>
        </authorList>
    </citation>
    <scope>NUCLEOTIDE SEQUENCE [LARGE SCALE GENOMIC DNA]</scope>
    <source>
        <strain evidence="1 2">MS2379</strain>
    </source>
</reference>
<dbReference type="RefSeq" id="WP_142613407.1">
    <property type="nucleotide sequence ID" value="NZ_VIJZ01000006.1"/>
</dbReference>
<dbReference type="NCBIfam" id="NF033675">
    <property type="entry name" value="NTTRR-F1"/>
    <property type="match status" value="1"/>
</dbReference>
<proteinExistence type="predicted"/>
<gene>
    <name evidence="1" type="ORF">FKV70_15490</name>
</gene>
<dbReference type="EMBL" id="VIJZ01000006">
    <property type="protein sequence ID" value="TQR97884.1"/>
    <property type="molecule type" value="Genomic_DNA"/>
</dbReference>